<evidence type="ECO:0000256" key="8">
    <source>
        <dbReference type="PIRSR" id="PIRSR000350-3"/>
    </source>
</evidence>
<evidence type="ECO:0000313" key="14">
    <source>
        <dbReference type="Proteomes" id="UP000293519"/>
    </source>
</evidence>
<feature type="binding site" evidence="8">
    <location>
        <begin position="148"/>
        <end position="150"/>
    </location>
    <ligand>
        <name>FAD</name>
        <dbReference type="ChEBI" id="CHEBI:57692"/>
    </ligand>
</feature>
<gene>
    <name evidence="13" type="ORF">EV141_0477</name>
</gene>
<comment type="similarity">
    <text evidence="1 10">Belongs to the class-I pyridine nucleotide-disulfide oxidoreductase family.</text>
</comment>
<dbReference type="OrthoDB" id="9800167at2"/>
<evidence type="ECO:0000259" key="12">
    <source>
        <dbReference type="Pfam" id="PF07992"/>
    </source>
</evidence>
<evidence type="ECO:0000256" key="3">
    <source>
        <dbReference type="ARBA" id="ARBA00022827"/>
    </source>
</evidence>
<dbReference type="GO" id="GO:0050660">
    <property type="term" value="F:flavin adenine dinucleotide binding"/>
    <property type="evidence" value="ECO:0007669"/>
    <property type="project" value="TreeGrafter"/>
</dbReference>
<dbReference type="SUPFAM" id="SSF51905">
    <property type="entry name" value="FAD/NAD(P)-binding domain"/>
    <property type="match status" value="1"/>
</dbReference>
<feature type="binding site" evidence="8">
    <location>
        <position position="60"/>
    </location>
    <ligand>
        <name>FAD</name>
        <dbReference type="ChEBI" id="CHEBI:57692"/>
    </ligand>
</feature>
<dbReference type="RefSeq" id="WP_130484362.1">
    <property type="nucleotide sequence ID" value="NZ_SGWW01000001.1"/>
</dbReference>
<dbReference type="AlphaFoldDB" id="A0A4Q7LXQ5"/>
<dbReference type="EMBL" id="SGWW01000001">
    <property type="protein sequence ID" value="RZS59257.1"/>
    <property type="molecule type" value="Genomic_DNA"/>
</dbReference>
<dbReference type="PROSITE" id="PS00076">
    <property type="entry name" value="PYRIDINE_REDOX_1"/>
    <property type="match status" value="1"/>
</dbReference>
<dbReference type="Pfam" id="PF07992">
    <property type="entry name" value="Pyr_redox_2"/>
    <property type="match status" value="1"/>
</dbReference>
<keyword evidence="7 10" id="KW-0676">Redox-active center</keyword>
<dbReference type="GO" id="GO:0016668">
    <property type="term" value="F:oxidoreductase activity, acting on a sulfur group of donors, NAD(P) as acceptor"/>
    <property type="evidence" value="ECO:0007669"/>
    <property type="project" value="InterPro"/>
</dbReference>
<dbReference type="PRINTS" id="PR00368">
    <property type="entry name" value="FADPNR"/>
</dbReference>
<keyword evidence="5 10" id="KW-0560">Oxidoreductase</keyword>
<dbReference type="InterPro" id="IPR012999">
    <property type="entry name" value="Pyr_OxRdtase_I_AS"/>
</dbReference>
<dbReference type="Gene3D" id="3.50.50.60">
    <property type="entry name" value="FAD/NAD(P)-binding domain"/>
    <property type="match status" value="2"/>
</dbReference>
<dbReference type="GO" id="GO:0003955">
    <property type="term" value="F:NAD(P)H dehydrogenase (quinone) activity"/>
    <property type="evidence" value="ECO:0007669"/>
    <property type="project" value="TreeGrafter"/>
</dbReference>
<dbReference type="PRINTS" id="PR00411">
    <property type="entry name" value="PNDRDTASEI"/>
</dbReference>
<evidence type="ECO:0000256" key="7">
    <source>
        <dbReference type="ARBA" id="ARBA00023284"/>
    </source>
</evidence>
<comment type="caution">
    <text evidence="13">The sequence shown here is derived from an EMBL/GenBank/DDBJ whole genome shotgun (WGS) entry which is preliminary data.</text>
</comment>
<protein>
    <submittedName>
        <fullName evidence="13">Pyruvate/2-oxoglutarate dehydrogenase complex dihydrolipoamide dehydrogenase (E3) component</fullName>
    </submittedName>
</protein>
<keyword evidence="13" id="KW-0670">Pyruvate</keyword>
<feature type="binding site" evidence="8">
    <location>
        <position position="273"/>
    </location>
    <ligand>
        <name>NAD(+)</name>
        <dbReference type="ChEBI" id="CHEBI:57540"/>
    </ligand>
</feature>
<feature type="disulfide bond" description="Redox-active" evidence="9">
    <location>
        <begin position="51"/>
        <end position="56"/>
    </location>
</feature>
<organism evidence="13 14">
    <name type="scientific">Microcella putealis</name>
    <dbReference type="NCBI Taxonomy" id="337005"/>
    <lineage>
        <taxon>Bacteria</taxon>
        <taxon>Bacillati</taxon>
        <taxon>Actinomycetota</taxon>
        <taxon>Actinomycetes</taxon>
        <taxon>Micrococcales</taxon>
        <taxon>Microbacteriaceae</taxon>
        <taxon>Microcella</taxon>
    </lineage>
</organism>
<evidence type="ECO:0000256" key="5">
    <source>
        <dbReference type="ARBA" id="ARBA00023002"/>
    </source>
</evidence>
<evidence type="ECO:0000256" key="2">
    <source>
        <dbReference type="ARBA" id="ARBA00022630"/>
    </source>
</evidence>
<dbReference type="InterPro" id="IPR001100">
    <property type="entry name" value="Pyr_nuc-diS_OxRdtase"/>
</dbReference>
<dbReference type="PANTHER" id="PTHR43014">
    <property type="entry name" value="MERCURIC REDUCTASE"/>
    <property type="match status" value="1"/>
</dbReference>
<dbReference type="InterPro" id="IPR023753">
    <property type="entry name" value="FAD/NAD-binding_dom"/>
</dbReference>
<accession>A0A4Q7LXQ5</accession>
<keyword evidence="2 10" id="KW-0285">Flavoprotein</keyword>
<keyword evidence="6" id="KW-1015">Disulfide bond</keyword>
<evidence type="ECO:0000256" key="1">
    <source>
        <dbReference type="ARBA" id="ARBA00007532"/>
    </source>
</evidence>
<dbReference type="InterPro" id="IPR036188">
    <property type="entry name" value="FAD/NAD-bd_sf"/>
</dbReference>
<dbReference type="InterPro" id="IPR004099">
    <property type="entry name" value="Pyr_nucl-diS_OxRdtase_dimer"/>
</dbReference>
<dbReference type="SUPFAM" id="SSF55424">
    <property type="entry name" value="FAD/NAD-linked reductases, dimerisation (C-terminal) domain"/>
    <property type="match status" value="1"/>
</dbReference>
<keyword evidence="4" id="KW-0521">NADP</keyword>
<keyword evidence="14" id="KW-1185">Reference proteome</keyword>
<comment type="cofactor">
    <cofactor evidence="8">
        <name>FAD</name>
        <dbReference type="ChEBI" id="CHEBI:57692"/>
    </cofactor>
    <text evidence="8">Binds 1 FAD per subunit.</text>
</comment>
<reference evidence="13 14" key="1">
    <citation type="journal article" date="2015" name="Stand. Genomic Sci.">
        <title>Genomic Encyclopedia of Bacterial and Archaeal Type Strains, Phase III: the genomes of soil and plant-associated and newly described type strains.</title>
        <authorList>
            <person name="Whitman W.B."/>
            <person name="Woyke T."/>
            <person name="Klenk H.P."/>
            <person name="Zhou Y."/>
            <person name="Lilburn T.G."/>
            <person name="Beck B.J."/>
            <person name="De Vos P."/>
            <person name="Vandamme P."/>
            <person name="Eisen J.A."/>
            <person name="Garrity G."/>
            <person name="Hugenholtz P."/>
            <person name="Kyrpides N.C."/>
        </authorList>
    </citation>
    <scope>NUCLEOTIDE SEQUENCE [LARGE SCALE GENOMIC DNA]</scope>
    <source>
        <strain evidence="13 14">CV2</strain>
    </source>
</reference>
<keyword evidence="8" id="KW-0547">Nucleotide-binding</keyword>
<dbReference type="Proteomes" id="UP000293519">
    <property type="component" value="Unassembled WGS sequence"/>
</dbReference>
<feature type="binding site" evidence="8">
    <location>
        <position position="314"/>
    </location>
    <ligand>
        <name>FAD</name>
        <dbReference type="ChEBI" id="CHEBI:57692"/>
    </ligand>
</feature>
<dbReference type="PANTHER" id="PTHR43014:SF2">
    <property type="entry name" value="MERCURIC REDUCTASE"/>
    <property type="match status" value="1"/>
</dbReference>
<sequence>MSATPTRTDPPARVDLLVIGGGTAGLVAAKTAARFGASVVLAERERLGGDCLWVGCVPSKSLIAAAHAAVAHRHDGALGVTSTPPAVDFGAVMDHVHAAIRTIEPADSVDSVEATGARVVRGEVRFTSPTTATIGGAPVRFAQAVIATGSAPAVPELPGLADVDPLTSDTVWGLRALPERLLVLGGGAIGCELAQAFSRLGSRVTLVHRGARLLPKEDTDASTIVTEALRDDGVDVVLGASAARVDATEGGAGVLVLDDGAEHPFDRVLVATGRRPRTAGLELDAAGVRVDERGYITIDSALRTSNRRIRAAGDVAGLPAFTHLAGVGGSAAATNAVLGLRRGIDLSAVPRVTFTDPEVGAVGAGLSEAAERGWSTHEVALDDTDRAIAEGRTTGFARIVVDARGRVRGATIVGPRAGETLGEASLAVTHGLTTSQLAAATHAYPTYSDALWNAAVAHVRERLERPPLAPAIRVLRALRSLVVR</sequence>
<feature type="domain" description="Pyridine nucleotide-disulphide oxidoreductase dimerisation" evidence="11">
    <location>
        <begin position="349"/>
        <end position="454"/>
    </location>
</feature>
<feature type="binding site" evidence="8">
    <location>
        <begin position="185"/>
        <end position="192"/>
    </location>
    <ligand>
        <name>NAD(+)</name>
        <dbReference type="ChEBI" id="CHEBI:57540"/>
    </ligand>
</feature>
<dbReference type="InterPro" id="IPR016156">
    <property type="entry name" value="FAD/NAD-linked_Rdtase_dimer_sf"/>
</dbReference>
<feature type="domain" description="FAD/NAD(P)-binding" evidence="12">
    <location>
        <begin position="15"/>
        <end position="325"/>
    </location>
</feature>
<dbReference type="Pfam" id="PF02852">
    <property type="entry name" value="Pyr_redox_dim"/>
    <property type="match status" value="1"/>
</dbReference>
<evidence type="ECO:0000259" key="11">
    <source>
        <dbReference type="Pfam" id="PF02852"/>
    </source>
</evidence>
<proteinExistence type="inferred from homology"/>
<evidence type="ECO:0000256" key="10">
    <source>
        <dbReference type="RuleBase" id="RU003691"/>
    </source>
</evidence>
<evidence type="ECO:0000256" key="4">
    <source>
        <dbReference type="ARBA" id="ARBA00022857"/>
    </source>
</evidence>
<dbReference type="PIRSF" id="PIRSF000350">
    <property type="entry name" value="Mercury_reductase_MerA"/>
    <property type="match status" value="1"/>
</dbReference>
<evidence type="ECO:0000256" key="6">
    <source>
        <dbReference type="ARBA" id="ARBA00023157"/>
    </source>
</evidence>
<keyword evidence="8" id="KW-0520">NAD</keyword>
<evidence type="ECO:0000313" key="13">
    <source>
        <dbReference type="EMBL" id="RZS59257.1"/>
    </source>
</evidence>
<evidence type="ECO:0000256" key="9">
    <source>
        <dbReference type="PIRSR" id="PIRSR000350-4"/>
    </source>
</evidence>
<keyword evidence="3 8" id="KW-0274">FAD</keyword>
<name>A0A4Q7LXQ5_9MICO</name>
<dbReference type="Gene3D" id="3.30.390.30">
    <property type="match status" value="1"/>
</dbReference>